<accession>A0A3D9H3U1</accession>
<comment type="caution">
    <text evidence="1">The sequence shown here is derived from an EMBL/GenBank/DDBJ whole genome shotgun (WGS) entry which is preliminary data.</text>
</comment>
<keyword evidence="2" id="KW-1185">Reference proteome</keyword>
<gene>
    <name evidence="1" type="ORF">DFP90_11735</name>
</gene>
<evidence type="ECO:0000313" key="2">
    <source>
        <dbReference type="Proteomes" id="UP000256845"/>
    </source>
</evidence>
<name>A0A3D9H3U1_9PROT</name>
<dbReference type="OrthoDB" id="9804511at2"/>
<dbReference type="Proteomes" id="UP000256845">
    <property type="component" value="Unassembled WGS sequence"/>
</dbReference>
<organism evidence="1 2">
    <name type="scientific">Aestuariispira insulae</name>
    <dbReference type="NCBI Taxonomy" id="1461337"/>
    <lineage>
        <taxon>Bacteria</taxon>
        <taxon>Pseudomonadati</taxon>
        <taxon>Pseudomonadota</taxon>
        <taxon>Alphaproteobacteria</taxon>
        <taxon>Rhodospirillales</taxon>
        <taxon>Kiloniellaceae</taxon>
        <taxon>Aestuariispira</taxon>
    </lineage>
</organism>
<sequence length="91" mass="10409">MFNYIKKLFTLKRDRDTGVKWLVKCPCGWSGLSCDCRGDDHYNAHPDAYLCPNCNGLVEHNKVDVLISYYECGGDRAALDRIVKRYFADAV</sequence>
<proteinExistence type="predicted"/>
<dbReference type="EMBL" id="QRDW01000017">
    <property type="protein sequence ID" value="RED44132.1"/>
    <property type="molecule type" value="Genomic_DNA"/>
</dbReference>
<evidence type="ECO:0000313" key="1">
    <source>
        <dbReference type="EMBL" id="RED44132.1"/>
    </source>
</evidence>
<protein>
    <submittedName>
        <fullName evidence="1">Uncharacterized protein</fullName>
    </submittedName>
</protein>
<dbReference type="RefSeq" id="WP_147301095.1">
    <property type="nucleotide sequence ID" value="NZ_QRDW01000017.1"/>
</dbReference>
<dbReference type="AlphaFoldDB" id="A0A3D9H3U1"/>
<reference evidence="1 2" key="1">
    <citation type="submission" date="2018-07" db="EMBL/GenBank/DDBJ databases">
        <title>Genomic Encyclopedia of Type Strains, Phase III (KMG-III): the genomes of soil and plant-associated and newly described type strains.</title>
        <authorList>
            <person name="Whitman W."/>
        </authorList>
    </citation>
    <scope>NUCLEOTIDE SEQUENCE [LARGE SCALE GENOMIC DNA]</scope>
    <source>
        <strain evidence="1 2">CECT 8488</strain>
    </source>
</reference>